<protein>
    <submittedName>
        <fullName evidence="1">YfhE family protein</fullName>
    </submittedName>
</protein>
<dbReference type="Proteomes" id="UP000593626">
    <property type="component" value="Chromosome"/>
</dbReference>
<evidence type="ECO:0000313" key="1">
    <source>
        <dbReference type="EMBL" id="QPC45771.1"/>
    </source>
</evidence>
<dbReference type="InterPro" id="IPR025437">
    <property type="entry name" value="YfhE-like"/>
</dbReference>
<dbReference type="AlphaFoldDB" id="A0A7S8HES1"/>
<dbReference type="KEGG" id="mcui:G8O30_01675"/>
<evidence type="ECO:0000313" key="2">
    <source>
        <dbReference type="Proteomes" id="UP000593626"/>
    </source>
</evidence>
<keyword evidence="2" id="KW-1185">Reference proteome</keyword>
<organism evidence="1 2">
    <name type="scientific">Mangrovibacillus cuniculi</name>
    <dbReference type="NCBI Taxonomy" id="2593652"/>
    <lineage>
        <taxon>Bacteria</taxon>
        <taxon>Bacillati</taxon>
        <taxon>Bacillota</taxon>
        <taxon>Bacilli</taxon>
        <taxon>Bacillales</taxon>
        <taxon>Bacillaceae</taxon>
        <taxon>Mangrovibacillus</taxon>
    </lineage>
</organism>
<reference evidence="1 2" key="1">
    <citation type="submission" date="2019-07" db="EMBL/GenBank/DDBJ databases">
        <title>Genome sequence of 2 isolates from Red Sea Mangroves.</title>
        <authorList>
            <person name="Sefrji F."/>
            <person name="Michoud G."/>
            <person name="Merlino G."/>
            <person name="Daffonchio D."/>
        </authorList>
    </citation>
    <scope>NUCLEOTIDE SEQUENCE [LARGE SCALE GENOMIC DNA]</scope>
    <source>
        <strain evidence="1 2">R1DC41</strain>
    </source>
</reference>
<name>A0A7S8HES1_9BACI</name>
<proteinExistence type="predicted"/>
<accession>A0A7S8HES1</accession>
<dbReference type="EMBL" id="CP049742">
    <property type="protein sequence ID" value="QPC45771.1"/>
    <property type="molecule type" value="Genomic_DNA"/>
</dbReference>
<dbReference type="RefSeq" id="WP_239673289.1">
    <property type="nucleotide sequence ID" value="NZ_CP049742.1"/>
</dbReference>
<dbReference type="Pfam" id="PF14152">
    <property type="entry name" value="YfhE"/>
    <property type="match status" value="1"/>
</dbReference>
<gene>
    <name evidence="1" type="ORF">G8O30_01675</name>
</gene>
<sequence>MEKRYKEEGKRYLRKAQEISFHREFKKADRAASEASPKRG</sequence>